<dbReference type="Proteomes" id="UP000030147">
    <property type="component" value="Unassembled WGS sequence"/>
</dbReference>
<accession>A0A0A2TGJ7</accession>
<keyword evidence="1" id="KW-0812">Transmembrane</keyword>
<feature type="transmembrane region" description="Helical" evidence="1">
    <location>
        <begin position="144"/>
        <end position="161"/>
    </location>
</feature>
<dbReference type="EMBL" id="AVBF01000012">
    <property type="protein sequence ID" value="KGP73548.1"/>
    <property type="molecule type" value="Genomic_DNA"/>
</dbReference>
<dbReference type="AlphaFoldDB" id="A0A0A2TGJ7"/>
<gene>
    <name evidence="2" type="ORF">N782_04585</name>
</gene>
<evidence type="ECO:0000313" key="2">
    <source>
        <dbReference type="EMBL" id="KGP73548.1"/>
    </source>
</evidence>
<keyword evidence="1" id="KW-0472">Membrane</keyword>
<feature type="transmembrane region" description="Helical" evidence="1">
    <location>
        <begin position="45"/>
        <end position="63"/>
    </location>
</feature>
<dbReference type="RefSeq" id="WP_036817511.1">
    <property type="nucleotide sequence ID" value="NZ_AVBF01000012.1"/>
</dbReference>
<evidence type="ECO:0000313" key="3">
    <source>
        <dbReference type="Proteomes" id="UP000030147"/>
    </source>
</evidence>
<name>A0A0A2TGJ7_9BACI</name>
<protein>
    <submittedName>
        <fullName evidence="2">Uncharacterized protein</fullName>
    </submittedName>
</protein>
<evidence type="ECO:0000256" key="1">
    <source>
        <dbReference type="SAM" id="Phobius"/>
    </source>
</evidence>
<feature type="transmembrane region" description="Helical" evidence="1">
    <location>
        <begin position="7"/>
        <end position="25"/>
    </location>
</feature>
<organism evidence="2 3">
    <name type="scientific">Pontibacillus yanchengensis Y32</name>
    <dbReference type="NCBI Taxonomy" id="1385514"/>
    <lineage>
        <taxon>Bacteria</taxon>
        <taxon>Bacillati</taxon>
        <taxon>Bacillota</taxon>
        <taxon>Bacilli</taxon>
        <taxon>Bacillales</taxon>
        <taxon>Bacillaceae</taxon>
        <taxon>Pontibacillus</taxon>
    </lineage>
</organism>
<feature type="transmembrane region" description="Helical" evidence="1">
    <location>
        <begin position="167"/>
        <end position="184"/>
    </location>
</feature>
<keyword evidence="1" id="KW-1133">Transmembrane helix</keyword>
<proteinExistence type="predicted"/>
<dbReference type="OrthoDB" id="2736066at2"/>
<sequence length="216" mass="25595">MNVESKYIIRWGIPGWLIIIYYLLLDHAFSKQKVYYLDNPPPIEVIVALLTAVSFGLIVGYLLHQAYFAMEWIFGRGSQEVSLEIKQVLEGAGLHYGIEKEPERQYFYFEYLWQKSLANIQTSHKMEYLSARYRHLLTKTQELGVLRFSIIICLIITGYFILFENMLLLGICLFIILGILLLFVHKAHRYFTKNTHYFMAYNLRDLLREQKELNKH</sequence>
<comment type="caution">
    <text evidence="2">The sequence shown here is derived from an EMBL/GenBank/DDBJ whole genome shotgun (WGS) entry which is preliminary data.</text>
</comment>
<reference evidence="2 3" key="1">
    <citation type="journal article" date="2015" name="Stand. Genomic Sci.">
        <title>High quality draft genome sequence of the moderately halophilic bacterium Pontibacillus yanchengensis Y32(T) and comparison among Pontibacillus genomes.</title>
        <authorList>
            <person name="Huang J."/>
            <person name="Qiao Z.X."/>
            <person name="Tang J.W."/>
            <person name="Wang G."/>
        </authorList>
    </citation>
    <scope>NUCLEOTIDE SEQUENCE [LARGE SCALE GENOMIC DNA]</scope>
    <source>
        <strain evidence="2 3">Y32</strain>
    </source>
</reference>
<keyword evidence="3" id="KW-1185">Reference proteome</keyword>